<keyword evidence="3" id="KW-1185">Reference proteome</keyword>
<evidence type="ECO:0000313" key="2">
    <source>
        <dbReference type="EMBL" id="QQR36110.1"/>
    </source>
</evidence>
<keyword evidence="1" id="KW-0812">Transmembrane</keyword>
<feature type="transmembrane region" description="Helical" evidence="1">
    <location>
        <begin position="76"/>
        <end position="99"/>
    </location>
</feature>
<dbReference type="EMBL" id="CP068047">
    <property type="protein sequence ID" value="QQR36110.1"/>
    <property type="molecule type" value="Genomic_DNA"/>
</dbReference>
<protein>
    <recommendedName>
        <fullName evidence="4">Tripartite tricarboxylate transporter TctB family protein</fullName>
    </recommendedName>
</protein>
<gene>
    <name evidence="2" type="ORF">JI749_00225</name>
</gene>
<reference evidence="2 3" key="1">
    <citation type="submission" date="2021-01" db="EMBL/GenBank/DDBJ databases">
        <title>Genome seq and assembly of Devosia sp. G19.</title>
        <authorList>
            <person name="Chhetri G."/>
        </authorList>
    </citation>
    <scope>NUCLEOTIDE SEQUENCE [LARGE SCALE GENOMIC DNA]</scope>
    <source>
        <strain evidence="2 3">G19</strain>
    </source>
</reference>
<accession>A0ABX7BVY9</accession>
<name>A0ABX7BVY9_9HYPH</name>
<evidence type="ECO:0008006" key="4">
    <source>
        <dbReference type="Google" id="ProtNLM"/>
    </source>
</evidence>
<dbReference type="Proteomes" id="UP000595460">
    <property type="component" value="Chromosome"/>
</dbReference>
<keyword evidence="1" id="KW-0472">Membrane</keyword>
<sequence length="109" mass="12070">MAQDIKLRLAGIAFMVGGAALGWFFVLGPLRDAQAGAAEISYSTKIFILVPFCLVFGLAFLLFGERFEYRNAERKNFTMAGWIAFAIAAALSAGGWWWFEQQFTALGYV</sequence>
<feature type="transmembrane region" description="Helical" evidence="1">
    <location>
        <begin position="7"/>
        <end position="26"/>
    </location>
</feature>
<feature type="transmembrane region" description="Helical" evidence="1">
    <location>
        <begin position="46"/>
        <end position="64"/>
    </location>
</feature>
<dbReference type="RefSeq" id="WP_201657040.1">
    <property type="nucleotide sequence ID" value="NZ_CP068047.1"/>
</dbReference>
<organism evidence="2 3">
    <name type="scientific">Devosia oryziradicis</name>
    <dbReference type="NCBI Taxonomy" id="2801335"/>
    <lineage>
        <taxon>Bacteria</taxon>
        <taxon>Pseudomonadati</taxon>
        <taxon>Pseudomonadota</taxon>
        <taxon>Alphaproteobacteria</taxon>
        <taxon>Hyphomicrobiales</taxon>
        <taxon>Devosiaceae</taxon>
        <taxon>Devosia</taxon>
    </lineage>
</organism>
<evidence type="ECO:0000313" key="3">
    <source>
        <dbReference type="Proteomes" id="UP000595460"/>
    </source>
</evidence>
<evidence type="ECO:0000256" key="1">
    <source>
        <dbReference type="SAM" id="Phobius"/>
    </source>
</evidence>
<proteinExistence type="predicted"/>
<keyword evidence="1" id="KW-1133">Transmembrane helix</keyword>